<dbReference type="EMBL" id="BOON01000035">
    <property type="protein sequence ID" value="GII24365.1"/>
    <property type="molecule type" value="Genomic_DNA"/>
</dbReference>
<keyword evidence="2" id="KW-1185">Reference proteome</keyword>
<gene>
    <name evidence="1" type="ORF">Pme01_39620</name>
</gene>
<organism evidence="1 2">
    <name type="scientific">Planosporangium mesophilum</name>
    <dbReference type="NCBI Taxonomy" id="689768"/>
    <lineage>
        <taxon>Bacteria</taxon>
        <taxon>Bacillati</taxon>
        <taxon>Actinomycetota</taxon>
        <taxon>Actinomycetes</taxon>
        <taxon>Micromonosporales</taxon>
        <taxon>Micromonosporaceae</taxon>
        <taxon>Planosporangium</taxon>
    </lineage>
</organism>
<accession>A0A8J3X1F0</accession>
<comment type="caution">
    <text evidence="1">The sequence shown here is derived from an EMBL/GenBank/DDBJ whole genome shotgun (WGS) entry which is preliminary data.</text>
</comment>
<evidence type="ECO:0000313" key="2">
    <source>
        <dbReference type="Proteomes" id="UP000599074"/>
    </source>
</evidence>
<dbReference type="SUPFAM" id="SSF56112">
    <property type="entry name" value="Protein kinase-like (PK-like)"/>
    <property type="match status" value="1"/>
</dbReference>
<reference evidence="1" key="1">
    <citation type="submission" date="2021-01" db="EMBL/GenBank/DDBJ databases">
        <title>Whole genome shotgun sequence of Planosporangium mesophilum NBRC 109066.</title>
        <authorList>
            <person name="Komaki H."/>
            <person name="Tamura T."/>
        </authorList>
    </citation>
    <scope>NUCLEOTIDE SEQUENCE</scope>
    <source>
        <strain evidence="1">NBRC 109066</strain>
    </source>
</reference>
<dbReference type="RefSeq" id="WP_168116667.1">
    <property type="nucleotide sequence ID" value="NZ_BOON01000035.1"/>
</dbReference>
<proteinExistence type="predicted"/>
<name>A0A8J3X1F0_9ACTN</name>
<sequence>MTMPKQTVEILFVDDEEDNLKVLEKRLVRSFDKLGCELRIVFDDDVDSACDRISRRDRSEPFPVVIADLLFPTRPVRHDAEANAPLAPRGIEVVEQARTASDKTVIVALTQGSVHQPRLEHEAADGGADIVLRRQQLLADAKQGGHQELVRKVYALLCERDMVPFGPSLKIPEEPGMQSVVHDAGHPTLRLLLADVFAAREMTPTEIALSYVTPGASGARVMRAAATLADGSHRQLFIKVSKDVEALRLEQRNSERSAGLYAHPLVVPYIGAVGPRNGWAALGMAFADEALPLRRWITDPAVAPVVPQVMERLFLRGGLSVGYRDGVVSDGERAIKRLVLPAFRRVLVRAAVDELGPALAHPAGAGIDDLQAVIDVVEGFSWDGRLGDVAATDAADDLLLCVSHGDLHGGNVLVAKHDAQPLLVDLARFGPHHWANDVARLAVDLVLRSLDAGVESFFWHRFARWRRVAWLLGDLDPAIDDDEERNASVVAALRWIAEHRYDVLPPLEQERRRWEWHVALAEQLLRRTYQKDLPPAKRALALVAAHDQILAGGSGLRRRPTF</sequence>
<evidence type="ECO:0000313" key="1">
    <source>
        <dbReference type="EMBL" id="GII24365.1"/>
    </source>
</evidence>
<dbReference type="InterPro" id="IPR011009">
    <property type="entry name" value="Kinase-like_dom_sf"/>
</dbReference>
<dbReference type="Gene3D" id="3.40.50.2300">
    <property type="match status" value="1"/>
</dbReference>
<dbReference type="AlphaFoldDB" id="A0A8J3X1F0"/>
<protein>
    <recommendedName>
        <fullName evidence="3">Response regulatory domain-containing protein</fullName>
    </recommendedName>
</protein>
<evidence type="ECO:0008006" key="3">
    <source>
        <dbReference type="Google" id="ProtNLM"/>
    </source>
</evidence>
<dbReference type="Proteomes" id="UP000599074">
    <property type="component" value="Unassembled WGS sequence"/>
</dbReference>